<dbReference type="SUPFAM" id="SSF51735">
    <property type="entry name" value="NAD(P)-binding Rossmann-fold domains"/>
    <property type="match status" value="1"/>
</dbReference>
<reference evidence="1 2" key="1">
    <citation type="submission" date="2019-04" db="EMBL/GenBank/DDBJ databases">
        <title>Fungal friends and foes A comparative genomics study of 23 Aspergillus species from section Flavi.</title>
        <authorList>
            <consortium name="DOE Joint Genome Institute"/>
            <person name="Kjaerbolling I."/>
            <person name="Vesth T.C."/>
            <person name="Frisvad J.C."/>
            <person name="Nybo J.L."/>
            <person name="Theobald S."/>
            <person name="Kildgaard S."/>
            <person name="Petersen T.I."/>
            <person name="Kuo A."/>
            <person name="Sato A."/>
            <person name="Lyhne E.K."/>
            <person name="Kogle M.E."/>
            <person name="Wiebenga A."/>
            <person name="Kun R.S."/>
            <person name="Lubbers R.J."/>
            <person name="Makela M.R."/>
            <person name="Barry K."/>
            <person name="Chovatia M."/>
            <person name="Clum A."/>
            <person name="Daum C."/>
            <person name="Haridas S."/>
            <person name="He G."/>
            <person name="LaButti K."/>
            <person name="Lipzen A."/>
            <person name="Mondo S."/>
            <person name="Pangilinan J."/>
            <person name="Riley R."/>
            <person name="Salamov A."/>
            <person name="Simmons B.A."/>
            <person name="Magnuson J.K."/>
            <person name="Henrissat B."/>
            <person name="Mortensen U.H."/>
            <person name="Larsen T.O."/>
            <person name="De vries R.P."/>
            <person name="Grigoriev I.V."/>
            <person name="Machida M."/>
            <person name="Baker S.E."/>
            <person name="Andersen M.R."/>
        </authorList>
    </citation>
    <scope>NUCLEOTIDE SEQUENCE [LARGE SCALE GENOMIC DNA]</scope>
    <source>
        <strain evidence="1 2">CBS 117618</strain>
    </source>
</reference>
<dbReference type="VEuPathDB" id="FungiDB:BDV34DRAFT_207376"/>
<evidence type="ECO:0000313" key="1">
    <source>
        <dbReference type="EMBL" id="KAB8199177.1"/>
    </source>
</evidence>
<sequence>MSVAAPKESATLSQTTIIITGGSGGLASQILQLFSQRGCKHLHSLISANLPIVSMELHTI</sequence>
<keyword evidence="2" id="KW-1185">Reference proteome</keyword>
<dbReference type="InterPro" id="IPR036291">
    <property type="entry name" value="NAD(P)-bd_dom_sf"/>
</dbReference>
<dbReference type="EMBL" id="ML735090">
    <property type="protein sequence ID" value="KAB8199177.1"/>
    <property type="molecule type" value="Genomic_DNA"/>
</dbReference>
<organism evidence="1 2">
    <name type="scientific">Aspergillus parasiticus</name>
    <dbReference type="NCBI Taxonomy" id="5067"/>
    <lineage>
        <taxon>Eukaryota</taxon>
        <taxon>Fungi</taxon>
        <taxon>Dikarya</taxon>
        <taxon>Ascomycota</taxon>
        <taxon>Pezizomycotina</taxon>
        <taxon>Eurotiomycetes</taxon>
        <taxon>Eurotiomycetidae</taxon>
        <taxon>Eurotiales</taxon>
        <taxon>Aspergillaceae</taxon>
        <taxon>Aspergillus</taxon>
        <taxon>Aspergillus subgen. Circumdati</taxon>
    </lineage>
</organism>
<proteinExistence type="predicted"/>
<dbReference type="AlphaFoldDB" id="A0A5N6D2M9"/>
<name>A0A5N6D2M9_ASPPA</name>
<accession>A0A5N6D2M9</accession>
<gene>
    <name evidence="1" type="ORF">BDV34DRAFT_207376</name>
</gene>
<evidence type="ECO:0000313" key="2">
    <source>
        <dbReference type="Proteomes" id="UP000326532"/>
    </source>
</evidence>
<protein>
    <submittedName>
        <fullName evidence="1">Uncharacterized protein</fullName>
    </submittedName>
</protein>
<dbReference type="Proteomes" id="UP000326532">
    <property type="component" value="Unassembled WGS sequence"/>
</dbReference>